<dbReference type="HOGENOM" id="CLU_075081_0_0_1"/>
<dbReference type="GO" id="GO:0005737">
    <property type="term" value="C:cytoplasm"/>
    <property type="evidence" value="ECO:0007669"/>
    <property type="project" value="UniProtKB-SubCell"/>
</dbReference>
<dbReference type="AlphaFoldDB" id="R7V390"/>
<dbReference type="PROSITE" id="PS50132">
    <property type="entry name" value="RGS"/>
    <property type="match status" value="1"/>
</dbReference>
<reference evidence="5 7" key="2">
    <citation type="journal article" date="2013" name="Nature">
        <title>Insights into bilaterian evolution from three spiralian genomes.</title>
        <authorList>
            <person name="Simakov O."/>
            <person name="Marletaz F."/>
            <person name="Cho S.J."/>
            <person name="Edsinger-Gonzales E."/>
            <person name="Havlak P."/>
            <person name="Hellsten U."/>
            <person name="Kuo D.H."/>
            <person name="Larsson T."/>
            <person name="Lv J."/>
            <person name="Arendt D."/>
            <person name="Savage R."/>
            <person name="Osoegawa K."/>
            <person name="de Jong P."/>
            <person name="Grimwood J."/>
            <person name="Chapman J.A."/>
            <person name="Shapiro H."/>
            <person name="Aerts A."/>
            <person name="Otillar R.P."/>
            <person name="Terry A.Y."/>
            <person name="Boore J.L."/>
            <person name="Grigoriev I.V."/>
            <person name="Lindberg D.R."/>
            <person name="Seaver E.C."/>
            <person name="Weisblat D.A."/>
            <person name="Putnam N.H."/>
            <person name="Rokhsar D.S."/>
        </authorList>
    </citation>
    <scope>NUCLEOTIDE SEQUENCE</scope>
    <source>
        <strain evidence="5 7">I ESC-2004</strain>
    </source>
</reference>
<dbReference type="GO" id="GO:0019901">
    <property type="term" value="F:protein kinase binding"/>
    <property type="evidence" value="ECO:0007669"/>
    <property type="project" value="TreeGrafter"/>
</dbReference>
<dbReference type="PANTHER" id="PTHR46102">
    <property type="entry name" value="AXIN"/>
    <property type="match status" value="1"/>
</dbReference>
<feature type="compositionally biased region" description="Basic and acidic residues" evidence="3">
    <location>
        <begin position="272"/>
        <end position="281"/>
    </location>
</feature>
<dbReference type="InterPro" id="IPR032101">
    <property type="entry name" value="Axin_TNKS-bd"/>
</dbReference>
<dbReference type="OMA" id="MMEDHAY"/>
<feature type="compositionally biased region" description="Low complexity" evidence="3">
    <location>
        <begin position="34"/>
        <end position="45"/>
    </location>
</feature>
<reference evidence="6" key="3">
    <citation type="submission" date="2015-06" db="UniProtKB">
        <authorList>
            <consortium name="EnsemblMetazoa"/>
        </authorList>
    </citation>
    <scope>IDENTIFICATION</scope>
</reference>
<name>R7V390_CAPTE</name>
<dbReference type="OrthoDB" id="10007451at2759"/>
<evidence type="ECO:0000256" key="2">
    <source>
        <dbReference type="ARBA" id="ARBA00022490"/>
    </source>
</evidence>
<feature type="compositionally biased region" description="Polar residues" evidence="3">
    <location>
        <begin position="250"/>
        <end position="262"/>
    </location>
</feature>
<dbReference type="GO" id="GO:0031625">
    <property type="term" value="F:ubiquitin protein ligase binding"/>
    <property type="evidence" value="ECO:0007669"/>
    <property type="project" value="TreeGrafter"/>
</dbReference>
<proteinExistence type="predicted"/>
<evidence type="ECO:0000259" key="4">
    <source>
        <dbReference type="PROSITE" id="PS50132"/>
    </source>
</evidence>
<comment type="subcellular location">
    <subcellularLocation>
        <location evidence="1">Cytoplasm</location>
    </subcellularLocation>
</comment>
<dbReference type="EnsemblMetazoa" id="CapteT223633">
    <property type="protein sequence ID" value="CapteP223633"/>
    <property type="gene ID" value="CapteG223633"/>
</dbReference>
<dbReference type="GO" id="GO:0030877">
    <property type="term" value="C:beta-catenin destruction complex"/>
    <property type="evidence" value="ECO:0007669"/>
    <property type="project" value="TreeGrafter"/>
</dbReference>
<dbReference type="GO" id="GO:0005886">
    <property type="term" value="C:plasma membrane"/>
    <property type="evidence" value="ECO:0007669"/>
    <property type="project" value="TreeGrafter"/>
</dbReference>
<feature type="region of interest" description="Disordered" evidence="3">
    <location>
        <begin position="1"/>
        <end position="75"/>
    </location>
</feature>
<protein>
    <recommendedName>
        <fullName evidence="4">RGS domain-containing protein</fullName>
    </recommendedName>
</protein>
<feature type="region of interest" description="Disordered" evidence="3">
    <location>
        <begin position="248"/>
        <end position="281"/>
    </location>
</feature>
<dbReference type="GO" id="GO:0005634">
    <property type="term" value="C:nucleus"/>
    <property type="evidence" value="ECO:0007669"/>
    <property type="project" value="TreeGrafter"/>
</dbReference>
<dbReference type="GO" id="GO:0090090">
    <property type="term" value="P:negative regulation of canonical Wnt signaling pathway"/>
    <property type="evidence" value="ECO:0007669"/>
    <property type="project" value="InterPro"/>
</dbReference>
<feature type="compositionally biased region" description="Polar residues" evidence="3">
    <location>
        <begin position="348"/>
        <end position="373"/>
    </location>
</feature>
<feature type="region of interest" description="Disordered" evidence="3">
    <location>
        <begin position="347"/>
        <end position="373"/>
    </location>
</feature>
<dbReference type="Proteomes" id="UP000014760">
    <property type="component" value="Unassembled WGS sequence"/>
</dbReference>
<dbReference type="SMART" id="SM00315">
    <property type="entry name" value="RGS"/>
    <property type="match status" value="1"/>
</dbReference>
<dbReference type="GO" id="GO:0060090">
    <property type="term" value="F:molecular adaptor activity"/>
    <property type="evidence" value="ECO:0007669"/>
    <property type="project" value="TreeGrafter"/>
</dbReference>
<organism evidence="5">
    <name type="scientific">Capitella teleta</name>
    <name type="common">Polychaete worm</name>
    <dbReference type="NCBI Taxonomy" id="283909"/>
    <lineage>
        <taxon>Eukaryota</taxon>
        <taxon>Metazoa</taxon>
        <taxon>Spiralia</taxon>
        <taxon>Lophotrochozoa</taxon>
        <taxon>Annelida</taxon>
        <taxon>Polychaeta</taxon>
        <taxon>Sedentaria</taxon>
        <taxon>Scolecida</taxon>
        <taxon>Capitellidae</taxon>
        <taxon>Capitella</taxon>
    </lineage>
</organism>
<evidence type="ECO:0000256" key="1">
    <source>
        <dbReference type="ARBA" id="ARBA00004496"/>
    </source>
</evidence>
<feature type="domain" description="RGS" evidence="4">
    <location>
        <begin position="128"/>
        <end position="242"/>
    </location>
</feature>
<dbReference type="PANTHER" id="PTHR46102:SF2">
    <property type="entry name" value="AXIN"/>
    <property type="match status" value="1"/>
</dbReference>
<evidence type="ECO:0000256" key="3">
    <source>
        <dbReference type="SAM" id="MobiDB-lite"/>
    </source>
</evidence>
<dbReference type="STRING" id="283909.R7V390"/>
<evidence type="ECO:0000313" key="7">
    <source>
        <dbReference type="Proteomes" id="UP000014760"/>
    </source>
</evidence>
<sequence>MSMEVHHFLNDSGGNFTETAPRPPVPGEENELLSNGGNSTRSSGSYKSHVSAKSVPSNMAHSPAATPRRSNLDRNNISSMSLSESKLIVDGDPDKYLAPLGFEPEGSAASSPHFNENSTPPYLKWAESFEQLLDDSEGVKLFKQFCDQEQCTNSLDFFFACKGIKLAGSDRLQNVAKVIYKKFIKGEKLNIRSETKRAIVERIKSDQVDSRIFEVAQSEVECAMQGEAYPLFLKSDIYVQYVQAGGESPKTANSSGSNSARPMSSGPLPTLHEGEELSQEDIRRNEPTLALTPEALIFTHEQRSKWNNFRRPDGLFPPGSAAAAAAKAGGTGGRMVSPYHVSYAPVSAQDSELQSLSSDAHTDDTMSLTDGSV</sequence>
<gene>
    <name evidence="5" type="ORF">CAPTEDRAFT_223633</name>
</gene>
<dbReference type="GO" id="GO:0008013">
    <property type="term" value="F:beta-catenin binding"/>
    <property type="evidence" value="ECO:0007669"/>
    <property type="project" value="TreeGrafter"/>
</dbReference>
<dbReference type="InterPro" id="IPR016137">
    <property type="entry name" value="RGS"/>
</dbReference>
<dbReference type="PRINTS" id="PR01301">
    <property type="entry name" value="RGSPROTEIN"/>
</dbReference>
<dbReference type="InterPro" id="IPR024066">
    <property type="entry name" value="RGS_subdom1/3"/>
</dbReference>
<dbReference type="InterPro" id="IPR044926">
    <property type="entry name" value="RGS_subdomain_2"/>
</dbReference>
<dbReference type="Gene3D" id="1.10.167.10">
    <property type="entry name" value="Regulator of G-protein Signalling 4, domain 2"/>
    <property type="match status" value="1"/>
</dbReference>
<keyword evidence="2" id="KW-0963">Cytoplasm</keyword>
<accession>R7V390</accession>
<dbReference type="InterPro" id="IPR043581">
    <property type="entry name" value="Axin-like"/>
</dbReference>
<dbReference type="EMBL" id="AMQN01000910">
    <property type="status" value="NOT_ANNOTATED_CDS"/>
    <property type="molecule type" value="Genomic_DNA"/>
</dbReference>
<dbReference type="CDD" id="cd11582">
    <property type="entry name" value="Axin_TNKS_binding"/>
    <property type="match status" value="1"/>
</dbReference>
<dbReference type="InterPro" id="IPR036305">
    <property type="entry name" value="RGS_sf"/>
</dbReference>
<dbReference type="Pfam" id="PF16646">
    <property type="entry name" value="AXIN1_TNKS_BD"/>
    <property type="match status" value="1"/>
</dbReference>
<evidence type="ECO:0000313" key="6">
    <source>
        <dbReference type="EnsemblMetazoa" id="CapteP223633"/>
    </source>
</evidence>
<evidence type="ECO:0000313" key="5">
    <source>
        <dbReference type="EMBL" id="ELU10791.1"/>
    </source>
</evidence>
<dbReference type="SUPFAM" id="SSF48097">
    <property type="entry name" value="Regulator of G-protein signaling, RGS"/>
    <property type="match status" value="1"/>
</dbReference>
<reference evidence="7" key="1">
    <citation type="submission" date="2012-12" db="EMBL/GenBank/DDBJ databases">
        <authorList>
            <person name="Hellsten U."/>
            <person name="Grimwood J."/>
            <person name="Chapman J.A."/>
            <person name="Shapiro H."/>
            <person name="Aerts A."/>
            <person name="Otillar R.P."/>
            <person name="Terry A.Y."/>
            <person name="Boore J.L."/>
            <person name="Simakov O."/>
            <person name="Marletaz F."/>
            <person name="Cho S.-J."/>
            <person name="Edsinger-Gonzales E."/>
            <person name="Havlak P."/>
            <person name="Kuo D.-H."/>
            <person name="Larsson T."/>
            <person name="Lv J."/>
            <person name="Arendt D."/>
            <person name="Savage R."/>
            <person name="Osoegawa K."/>
            <person name="de Jong P."/>
            <person name="Lindberg D.R."/>
            <person name="Seaver E.C."/>
            <person name="Weisblat D.A."/>
            <person name="Putnam N.H."/>
            <person name="Grigoriev I.V."/>
            <person name="Rokhsar D.S."/>
        </authorList>
    </citation>
    <scope>NUCLEOTIDE SEQUENCE</scope>
    <source>
        <strain evidence="7">I ESC-2004</strain>
    </source>
</reference>
<dbReference type="EMBL" id="KB297234">
    <property type="protein sequence ID" value="ELU10791.1"/>
    <property type="molecule type" value="Genomic_DNA"/>
</dbReference>
<dbReference type="GO" id="GO:0032436">
    <property type="term" value="P:positive regulation of proteasomal ubiquitin-dependent protein catabolic process"/>
    <property type="evidence" value="ECO:0007669"/>
    <property type="project" value="TreeGrafter"/>
</dbReference>
<dbReference type="Gene3D" id="1.10.196.10">
    <property type="match status" value="1"/>
</dbReference>
<dbReference type="Pfam" id="PF00615">
    <property type="entry name" value="RGS"/>
    <property type="match status" value="1"/>
</dbReference>
<dbReference type="GO" id="GO:0048468">
    <property type="term" value="P:cell development"/>
    <property type="evidence" value="ECO:0007669"/>
    <property type="project" value="TreeGrafter"/>
</dbReference>
<keyword evidence="7" id="KW-1185">Reference proteome</keyword>